<proteinExistence type="predicted"/>
<organism evidence="1 2">
    <name type="scientific">Phytophthora megakarya</name>
    <dbReference type="NCBI Taxonomy" id="4795"/>
    <lineage>
        <taxon>Eukaryota</taxon>
        <taxon>Sar</taxon>
        <taxon>Stramenopiles</taxon>
        <taxon>Oomycota</taxon>
        <taxon>Peronosporomycetes</taxon>
        <taxon>Peronosporales</taxon>
        <taxon>Peronosporaceae</taxon>
        <taxon>Phytophthora</taxon>
    </lineage>
</organism>
<reference evidence="2" key="1">
    <citation type="submission" date="2017-03" db="EMBL/GenBank/DDBJ databases">
        <title>Phytopthora megakarya and P. palmivora, two closely related causual agents of cacao black pod achieved similar genome size and gene model numbers by different mechanisms.</title>
        <authorList>
            <person name="Ali S."/>
            <person name="Shao J."/>
            <person name="Larry D.J."/>
            <person name="Kronmiller B."/>
            <person name="Shen D."/>
            <person name="Strem M.D."/>
            <person name="Melnick R.L."/>
            <person name="Guiltinan M.J."/>
            <person name="Tyler B.M."/>
            <person name="Meinhardt L.W."/>
            <person name="Bailey B.A."/>
        </authorList>
    </citation>
    <scope>NUCLEOTIDE SEQUENCE [LARGE SCALE GENOMIC DNA]</scope>
    <source>
        <strain evidence="2">zdho120</strain>
    </source>
</reference>
<evidence type="ECO:0000313" key="1">
    <source>
        <dbReference type="EMBL" id="OWY97467.1"/>
    </source>
</evidence>
<evidence type="ECO:0000313" key="2">
    <source>
        <dbReference type="Proteomes" id="UP000198211"/>
    </source>
</evidence>
<dbReference type="EMBL" id="NBNE01010424">
    <property type="protein sequence ID" value="OWY97467.1"/>
    <property type="molecule type" value="Genomic_DNA"/>
</dbReference>
<name>A0A225UXC0_9STRA</name>
<accession>A0A225UXC0</accession>
<protein>
    <submittedName>
        <fullName evidence="1">Uncharacterized protein</fullName>
    </submittedName>
</protein>
<gene>
    <name evidence="1" type="ORF">PHMEG_00031989</name>
</gene>
<comment type="caution">
    <text evidence="1">The sequence shown here is derived from an EMBL/GenBank/DDBJ whole genome shotgun (WGS) entry which is preliminary data.</text>
</comment>
<dbReference type="Proteomes" id="UP000198211">
    <property type="component" value="Unassembled WGS sequence"/>
</dbReference>
<dbReference type="OrthoDB" id="129515at2759"/>
<sequence>MVTTLGTEKVLRKFDATRKTPTSYHHSTLLPLVVKTRELLNDAFHSRFFSSYNGREVMKACSYVWVIQMLLHPHVKNPDDSLMEMVKTCEKLRRLEDDVIERNQSIVNSTVKQKLRAIMRDLAPPRLQQGDVDSQRTQVVHANPCTEDVSELFTNIQATVPVASSPQLLHEDVIDAVLERWFRDLSLPQPVEDGRSPQHIGFYQVLLELFSRVLHYRLKLSATLPNADRVVPLSITGKHRHLLILASKPGFVDVTQCPQLTAEEACDVVPLNVRVN</sequence>
<dbReference type="AlphaFoldDB" id="A0A225UXC0"/>
<keyword evidence="2" id="KW-1185">Reference proteome</keyword>